<dbReference type="OrthoDB" id="6224010at2759"/>
<feature type="non-terminal residue" evidence="4">
    <location>
        <position position="60"/>
    </location>
</feature>
<organism evidence="4 5">
    <name type="scientific">Botryobasidium botryosum (strain FD-172 SS1)</name>
    <dbReference type="NCBI Taxonomy" id="930990"/>
    <lineage>
        <taxon>Eukaryota</taxon>
        <taxon>Fungi</taxon>
        <taxon>Dikarya</taxon>
        <taxon>Basidiomycota</taxon>
        <taxon>Agaricomycotina</taxon>
        <taxon>Agaricomycetes</taxon>
        <taxon>Cantharellales</taxon>
        <taxon>Botryobasidiaceae</taxon>
        <taxon>Botryobasidium</taxon>
    </lineage>
</organism>
<keyword evidence="3" id="KW-0496">Mitochondrion</keyword>
<comment type="similarity">
    <text evidence="1 3">Belongs to the CMC family.</text>
</comment>
<keyword evidence="3" id="KW-0999">Mitochondrion inner membrane</keyword>
<dbReference type="InParanoid" id="A0A067MS04"/>
<evidence type="ECO:0000256" key="2">
    <source>
        <dbReference type="ARBA" id="ARBA00023157"/>
    </source>
</evidence>
<dbReference type="GO" id="GO:0005743">
    <property type="term" value="C:mitochondrial inner membrane"/>
    <property type="evidence" value="ECO:0007669"/>
    <property type="project" value="UniProtKB-SubCell"/>
</dbReference>
<dbReference type="EMBL" id="KL198038">
    <property type="protein sequence ID" value="KDQ14331.1"/>
    <property type="molecule type" value="Genomic_DNA"/>
</dbReference>
<comment type="function">
    <text evidence="3">Required for mitochondrial cytochrome c oxidase (COX) assembly and respiration.</text>
</comment>
<dbReference type="STRING" id="930990.A0A067MS04"/>
<evidence type="ECO:0000256" key="3">
    <source>
        <dbReference type="RuleBase" id="RU364104"/>
    </source>
</evidence>
<keyword evidence="5" id="KW-1185">Reference proteome</keyword>
<dbReference type="FunCoup" id="A0A067MS04">
    <property type="interactions" value="182"/>
</dbReference>
<protein>
    <recommendedName>
        <fullName evidence="3">COX assembly mitochondrial protein</fullName>
    </recommendedName>
</protein>
<name>A0A067MS04_BOTB1</name>
<evidence type="ECO:0000313" key="4">
    <source>
        <dbReference type="EMBL" id="KDQ14331.1"/>
    </source>
</evidence>
<comment type="subcellular location">
    <subcellularLocation>
        <location evidence="3">Mitochondrion inner membrane</location>
    </subcellularLocation>
</comment>
<sequence>MDTLSRREEETLLKTRKALALKECDTVVKQFAECAHGRLISILWACNREHKELQTCMKQL</sequence>
<dbReference type="Pfam" id="PF08583">
    <property type="entry name" value="Cmc1"/>
    <property type="match status" value="1"/>
</dbReference>
<dbReference type="HOGENOM" id="CLU_142621_2_1_1"/>
<gene>
    <name evidence="4" type="ORF">BOTBODRAFT_95710</name>
</gene>
<evidence type="ECO:0000313" key="5">
    <source>
        <dbReference type="Proteomes" id="UP000027195"/>
    </source>
</evidence>
<dbReference type="AlphaFoldDB" id="A0A067MS04"/>
<reference evidence="5" key="1">
    <citation type="journal article" date="2014" name="Proc. Natl. Acad. Sci. U.S.A.">
        <title>Extensive sampling of basidiomycete genomes demonstrates inadequacy of the white-rot/brown-rot paradigm for wood decay fungi.</title>
        <authorList>
            <person name="Riley R."/>
            <person name="Salamov A.A."/>
            <person name="Brown D.W."/>
            <person name="Nagy L.G."/>
            <person name="Floudas D."/>
            <person name="Held B.W."/>
            <person name="Levasseur A."/>
            <person name="Lombard V."/>
            <person name="Morin E."/>
            <person name="Otillar R."/>
            <person name="Lindquist E.A."/>
            <person name="Sun H."/>
            <person name="LaButti K.M."/>
            <person name="Schmutz J."/>
            <person name="Jabbour D."/>
            <person name="Luo H."/>
            <person name="Baker S.E."/>
            <person name="Pisabarro A.G."/>
            <person name="Walton J.D."/>
            <person name="Blanchette R.A."/>
            <person name="Henrissat B."/>
            <person name="Martin F."/>
            <person name="Cullen D."/>
            <person name="Hibbett D.S."/>
            <person name="Grigoriev I.V."/>
        </authorList>
    </citation>
    <scope>NUCLEOTIDE SEQUENCE [LARGE SCALE GENOMIC DNA]</scope>
    <source>
        <strain evidence="5">FD-172 SS1</strain>
    </source>
</reference>
<proteinExistence type="inferred from homology"/>
<dbReference type="InterPro" id="IPR013892">
    <property type="entry name" value="Cyt_c_biogenesis_Cmc1-like"/>
</dbReference>
<accession>A0A067MS04</accession>
<keyword evidence="2" id="KW-1015">Disulfide bond</keyword>
<keyword evidence="3" id="KW-0472">Membrane</keyword>
<dbReference type="Proteomes" id="UP000027195">
    <property type="component" value="Unassembled WGS sequence"/>
</dbReference>
<keyword evidence="3" id="KW-0143">Chaperone</keyword>
<evidence type="ECO:0000256" key="1">
    <source>
        <dbReference type="ARBA" id="ARBA00007347"/>
    </source>
</evidence>